<evidence type="ECO:0000259" key="3">
    <source>
        <dbReference type="Pfam" id="PF00149"/>
    </source>
</evidence>
<reference evidence="5" key="2">
    <citation type="submission" date="2019-06" db="EMBL/GenBank/DDBJ databases">
        <title>Genomics analysis of Aphanomyces spp. identifies a new class of oomycete effector associated with host adaptation.</title>
        <authorList>
            <person name="Gaulin E."/>
        </authorList>
    </citation>
    <scope>NUCLEOTIDE SEQUENCE</scope>
    <source>
        <strain evidence="5">CBS 578.67</strain>
    </source>
</reference>
<accession>A0A485KVW3</accession>
<gene>
    <name evidence="6" type="primary">Aste57867_12547</name>
    <name evidence="5" type="ORF">As57867_012501</name>
    <name evidence="6" type="ORF">ASTE57867_12547</name>
</gene>
<dbReference type="SUPFAM" id="SSF49363">
    <property type="entry name" value="Purple acid phosphatase, N-terminal domain"/>
    <property type="match status" value="1"/>
</dbReference>
<name>A0A485KVW3_9STRA</name>
<keyword evidence="2" id="KW-0378">Hydrolase</keyword>
<proteinExistence type="inferred from homology"/>
<keyword evidence="7" id="KW-1185">Reference proteome</keyword>
<dbReference type="GO" id="GO:0003993">
    <property type="term" value="F:acid phosphatase activity"/>
    <property type="evidence" value="ECO:0007669"/>
    <property type="project" value="UniProtKB-EC"/>
</dbReference>
<organism evidence="6 7">
    <name type="scientific">Aphanomyces stellatus</name>
    <dbReference type="NCBI Taxonomy" id="120398"/>
    <lineage>
        <taxon>Eukaryota</taxon>
        <taxon>Sar</taxon>
        <taxon>Stramenopiles</taxon>
        <taxon>Oomycota</taxon>
        <taxon>Saprolegniomycetes</taxon>
        <taxon>Saprolegniales</taxon>
        <taxon>Verrucalvaceae</taxon>
        <taxon>Aphanomyces</taxon>
    </lineage>
</organism>
<dbReference type="Gene3D" id="3.60.21.10">
    <property type="match status" value="1"/>
</dbReference>
<dbReference type="PANTHER" id="PTHR22953">
    <property type="entry name" value="ACID PHOSPHATASE RELATED"/>
    <property type="match status" value="1"/>
</dbReference>
<feature type="chain" id="PRO_5033891715" description="Purple acid phosphatase" evidence="2">
    <location>
        <begin position="17"/>
        <end position="461"/>
    </location>
</feature>
<dbReference type="GO" id="GO:0046872">
    <property type="term" value="F:metal ion binding"/>
    <property type="evidence" value="ECO:0007669"/>
    <property type="project" value="InterPro"/>
</dbReference>
<dbReference type="SUPFAM" id="SSF56300">
    <property type="entry name" value="Metallo-dependent phosphatases"/>
    <property type="match status" value="1"/>
</dbReference>
<evidence type="ECO:0000313" key="7">
    <source>
        <dbReference type="Proteomes" id="UP000332933"/>
    </source>
</evidence>
<keyword evidence="1 2" id="KW-0732">Signal</keyword>
<dbReference type="EC" id="3.1.3.2" evidence="2"/>
<feature type="domain" description="Purple acid phosphatase C-terminal" evidence="4">
    <location>
        <begin position="391"/>
        <end position="449"/>
    </location>
</feature>
<dbReference type="Pfam" id="PF00149">
    <property type="entry name" value="Metallophos"/>
    <property type="match status" value="1"/>
</dbReference>
<dbReference type="AlphaFoldDB" id="A0A485KVW3"/>
<dbReference type="EMBL" id="CAADRA010005395">
    <property type="protein sequence ID" value="VFT89398.1"/>
    <property type="molecule type" value="Genomic_DNA"/>
</dbReference>
<sequence length="461" mass="50551">MVRVIPMFVLASLASARSISQVHLGLTNAVLDCPNGISVAFSSDDADPVTVSLFAGDGTNPSDDVALQTAQSASHIYQSPHKTYTSPPLHVAYLCNLAPNTAYAYSIDDGDAGFRASFTTPAAVGSRNDMTILGVVGDTDMTPTTYEALALAYKNQSTQAIIVVGDWAYANGNHKKWDQWFDAQQPVFSNVPVLGINGNHEVVIPSIGHSIEKYNGYLNRVVTPITADARANLRTYYSFDIGLVHAVFLDDYAGLQNYDFGSDLLGLRTIGSAKWVTERQRQLEWFEADLKAVDRATTPYVVVYKHNGYYNTYTDHQCQCSKAIFEIDDPAACWKGKYHSGLAFSEPHCGQQAKFEDLYVRYGVQVVFSGHCHGYERTDAIVKNKINKEKGVVYVTTGAGGRGHGGSRIANPPAWSRKTISDTFGASRVIATKDKMQIVWLSNDDPNTAQDSFEILPRQTE</sequence>
<feature type="domain" description="Calcineurin-like phosphoesterase" evidence="3">
    <location>
        <begin position="143"/>
        <end position="374"/>
    </location>
</feature>
<dbReference type="InterPro" id="IPR008963">
    <property type="entry name" value="Purple_acid_Pase-like_N"/>
</dbReference>
<evidence type="ECO:0000256" key="1">
    <source>
        <dbReference type="ARBA" id="ARBA00022729"/>
    </source>
</evidence>
<evidence type="ECO:0000259" key="4">
    <source>
        <dbReference type="Pfam" id="PF14008"/>
    </source>
</evidence>
<dbReference type="Gene3D" id="2.60.40.380">
    <property type="entry name" value="Purple acid phosphatase-like, N-terminal"/>
    <property type="match status" value="1"/>
</dbReference>
<feature type="signal peptide" evidence="2">
    <location>
        <begin position="1"/>
        <end position="16"/>
    </location>
</feature>
<comment type="catalytic activity">
    <reaction evidence="2">
        <text>a phosphate monoester + H2O = an alcohol + phosphate</text>
        <dbReference type="Rhea" id="RHEA:15017"/>
        <dbReference type="ChEBI" id="CHEBI:15377"/>
        <dbReference type="ChEBI" id="CHEBI:30879"/>
        <dbReference type="ChEBI" id="CHEBI:43474"/>
        <dbReference type="ChEBI" id="CHEBI:67140"/>
        <dbReference type="EC" id="3.1.3.2"/>
    </reaction>
</comment>
<dbReference type="InterPro" id="IPR029052">
    <property type="entry name" value="Metallo-depent_PP-like"/>
</dbReference>
<dbReference type="PANTHER" id="PTHR22953:SF153">
    <property type="entry name" value="PURPLE ACID PHOSPHATASE"/>
    <property type="match status" value="1"/>
</dbReference>
<protein>
    <recommendedName>
        <fullName evidence="2">Purple acid phosphatase</fullName>
        <ecNumber evidence="2">3.1.3.2</ecNumber>
    </recommendedName>
</protein>
<dbReference type="OrthoDB" id="45007at2759"/>
<comment type="similarity">
    <text evidence="2">Belongs to the metallophosphoesterase superfamily. Purple acid phosphatase family.</text>
</comment>
<evidence type="ECO:0000256" key="2">
    <source>
        <dbReference type="RuleBase" id="RU361203"/>
    </source>
</evidence>
<dbReference type="InterPro" id="IPR004843">
    <property type="entry name" value="Calcineurin-like_PHP"/>
</dbReference>
<dbReference type="InterPro" id="IPR039331">
    <property type="entry name" value="PAPs-like"/>
</dbReference>
<dbReference type="EMBL" id="VJMH01005374">
    <property type="protein sequence ID" value="KAF0696720.1"/>
    <property type="molecule type" value="Genomic_DNA"/>
</dbReference>
<reference evidence="6 7" key="1">
    <citation type="submission" date="2019-03" db="EMBL/GenBank/DDBJ databases">
        <authorList>
            <person name="Gaulin E."/>
            <person name="Dumas B."/>
        </authorList>
    </citation>
    <scope>NUCLEOTIDE SEQUENCE [LARGE SCALE GENOMIC DNA]</scope>
    <source>
        <strain evidence="6">CBS 568.67</strain>
    </source>
</reference>
<dbReference type="Proteomes" id="UP000332933">
    <property type="component" value="Unassembled WGS sequence"/>
</dbReference>
<dbReference type="InterPro" id="IPR025733">
    <property type="entry name" value="PAPs_C"/>
</dbReference>
<evidence type="ECO:0000313" key="5">
    <source>
        <dbReference type="EMBL" id="KAF0696720.1"/>
    </source>
</evidence>
<evidence type="ECO:0000313" key="6">
    <source>
        <dbReference type="EMBL" id="VFT89398.1"/>
    </source>
</evidence>
<dbReference type="Pfam" id="PF14008">
    <property type="entry name" value="Metallophos_C"/>
    <property type="match status" value="1"/>
</dbReference>